<dbReference type="CDD" id="cd13558">
    <property type="entry name" value="PBP2_SsuA_like_2"/>
    <property type="match status" value="1"/>
</dbReference>
<accession>A0AB39PQF2</accession>
<dbReference type="GO" id="GO:0016020">
    <property type="term" value="C:membrane"/>
    <property type="evidence" value="ECO:0007669"/>
    <property type="project" value="InterPro"/>
</dbReference>
<feature type="domain" description="Solute-binding protein family 3/N-terminal" evidence="7">
    <location>
        <begin position="40"/>
        <end position="254"/>
    </location>
</feature>
<evidence type="ECO:0000256" key="5">
    <source>
        <dbReference type="ARBA" id="ARBA00070228"/>
    </source>
</evidence>
<dbReference type="Gene3D" id="3.40.190.10">
    <property type="entry name" value="Periplasmic binding protein-like II"/>
    <property type="match status" value="2"/>
</dbReference>
<dbReference type="SUPFAM" id="SSF53850">
    <property type="entry name" value="Periplasmic binding protein-like II"/>
    <property type="match status" value="1"/>
</dbReference>
<feature type="signal peptide" evidence="6">
    <location>
        <begin position="1"/>
        <end position="27"/>
    </location>
</feature>
<sequence>MRRRLVPAALLLPLALLLSACGGSSSASTGGDTDGSGSLTLNVGDQKGGSEAILRAAGELKSLDYKIKWSTFTSGPPLLEAVNAKAVDIGGVGNTPPVFAAGAGSKITVVAAFHGASKGDAILVPNDSKLTKPEQLKGRSIAVAQGSSANYQLIASLKAAGLSPSDVDVKYLQPADALAAFTAGKVDAWAVWDPYTSQVLVAKQGRILTTGDGITNGLTFQVAAPSALQDKKKPAAIKDYLERLRRATAWVNGHQQEWAKVWAKDTGLPYEVALASVKRTNATRISVAVDKPLIASEQEIADTFTGLKLIPHKVDFGDFVDTRYNGDLPPSTTEASAAKGS</sequence>
<dbReference type="FunFam" id="3.40.190.10:FF:000050">
    <property type="entry name" value="Sulfonate ABC transporter substrate-binding protein"/>
    <property type="match status" value="1"/>
</dbReference>
<feature type="chain" id="PRO_5044256951" description="Putative aliphatic sulfonates-binding protein" evidence="6">
    <location>
        <begin position="28"/>
        <end position="341"/>
    </location>
</feature>
<keyword evidence="2" id="KW-0813">Transport</keyword>
<organism evidence="8">
    <name type="scientific">Streptomyces sp. R28</name>
    <dbReference type="NCBI Taxonomy" id="3238628"/>
    <lineage>
        <taxon>Bacteria</taxon>
        <taxon>Bacillati</taxon>
        <taxon>Actinomycetota</taxon>
        <taxon>Actinomycetes</taxon>
        <taxon>Kitasatosporales</taxon>
        <taxon>Streptomycetaceae</taxon>
        <taxon>Streptomyces</taxon>
    </lineage>
</organism>
<gene>
    <name evidence="8" type="ORF">AB5J49_04865</name>
</gene>
<dbReference type="PANTHER" id="PTHR30024">
    <property type="entry name" value="ALIPHATIC SULFONATES-BINDING PROTEIN-RELATED"/>
    <property type="match status" value="1"/>
</dbReference>
<dbReference type="GO" id="GO:0042626">
    <property type="term" value="F:ATPase-coupled transmembrane transporter activity"/>
    <property type="evidence" value="ECO:0007669"/>
    <property type="project" value="InterPro"/>
</dbReference>
<dbReference type="InterPro" id="IPR010067">
    <property type="entry name" value="ABC_SsuA_sub-bd"/>
</dbReference>
<evidence type="ECO:0000259" key="7">
    <source>
        <dbReference type="SMART" id="SM00062"/>
    </source>
</evidence>
<reference evidence="8" key="1">
    <citation type="submission" date="2024-07" db="EMBL/GenBank/DDBJ databases">
        <authorList>
            <person name="Yu S.T."/>
        </authorList>
    </citation>
    <scope>NUCLEOTIDE SEQUENCE</scope>
    <source>
        <strain evidence="8">R28</strain>
    </source>
</reference>
<dbReference type="Pfam" id="PF13379">
    <property type="entry name" value="NMT1_2"/>
    <property type="match status" value="1"/>
</dbReference>
<dbReference type="PANTHER" id="PTHR30024:SF48">
    <property type="entry name" value="ABC TRANSPORTER SUBSTRATE-BINDING PROTEIN"/>
    <property type="match status" value="1"/>
</dbReference>
<dbReference type="SMART" id="SM00062">
    <property type="entry name" value="PBPb"/>
    <property type="match status" value="1"/>
</dbReference>
<evidence type="ECO:0000256" key="1">
    <source>
        <dbReference type="ARBA" id="ARBA00010742"/>
    </source>
</evidence>
<name>A0AB39PQF2_9ACTN</name>
<evidence type="ECO:0000256" key="3">
    <source>
        <dbReference type="ARBA" id="ARBA00022729"/>
    </source>
</evidence>
<evidence type="ECO:0000256" key="2">
    <source>
        <dbReference type="ARBA" id="ARBA00022448"/>
    </source>
</evidence>
<dbReference type="NCBIfam" id="TIGR01728">
    <property type="entry name" value="SsuA_fam"/>
    <property type="match status" value="1"/>
</dbReference>
<protein>
    <recommendedName>
        <fullName evidence="5">Putative aliphatic sulfonates-binding protein</fullName>
    </recommendedName>
</protein>
<dbReference type="InterPro" id="IPR001638">
    <property type="entry name" value="Solute-binding_3/MltF_N"/>
</dbReference>
<evidence type="ECO:0000313" key="8">
    <source>
        <dbReference type="EMBL" id="XDQ32724.1"/>
    </source>
</evidence>
<evidence type="ECO:0000256" key="4">
    <source>
        <dbReference type="ARBA" id="ARBA00055538"/>
    </source>
</evidence>
<keyword evidence="3 6" id="KW-0732">Signal</keyword>
<dbReference type="PROSITE" id="PS51257">
    <property type="entry name" value="PROKAR_LIPOPROTEIN"/>
    <property type="match status" value="1"/>
</dbReference>
<proteinExistence type="inferred from homology"/>
<dbReference type="RefSeq" id="WP_369167223.1">
    <property type="nucleotide sequence ID" value="NZ_CP163439.1"/>
</dbReference>
<comment type="function">
    <text evidence="4">Part of a binding-protein-dependent transport system for aliphatic sulfonates. Putative binding protein.</text>
</comment>
<comment type="similarity">
    <text evidence="1">Belongs to the bacterial solute-binding protein SsuA/TauA family.</text>
</comment>
<dbReference type="AlphaFoldDB" id="A0AB39PQF2"/>
<dbReference type="EMBL" id="CP163439">
    <property type="protein sequence ID" value="XDQ32724.1"/>
    <property type="molecule type" value="Genomic_DNA"/>
</dbReference>
<evidence type="ECO:0000256" key="6">
    <source>
        <dbReference type="SAM" id="SignalP"/>
    </source>
</evidence>